<feature type="region of interest" description="Disordered" evidence="1">
    <location>
        <begin position="34"/>
        <end position="77"/>
    </location>
</feature>
<evidence type="ECO:0000313" key="3">
    <source>
        <dbReference type="Proteomes" id="UP000829196"/>
    </source>
</evidence>
<protein>
    <submittedName>
        <fullName evidence="2">Uncharacterized protein</fullName>
    </submittedName>
</protein>
<organism evidence="2 3">
    <name type="scientific">Dendrobium nobile</name>
    <name type="common">Orchid</name>
    <dbReference type="NCBI Taxonomy" id="94219"/>
    <lineage>
        <taxon>Eukaryota</taxon>
        <taxon>Viridiplantae</taxon>
        <taxon>Streptophyta</taxon>
        <taxon>Embryophyta</taxon>
        <taxon>Tracheophyta</taxon>
        <taxon>Spermatophyta</taxon>
        <taxon>Magnoliopsida</taxon>
        <taxon>Liliopsida</taxon>
        <taxon>Asparagales</taxon>
        <taxon>Orchidaceae</taxon>
        <taxon>Epidendroideae</taxon>
        <taxon>Malaxideae</taxon>
        <taxon>Dendrobiinae</taxon>
        <taxon>Dendrobium</taxon>
    </lineage>
</organism>
<dbReference type="EMBL" id="JAGYWB010000012">
    <property type="protein sequence ID" value="KAI0501598.1"/>
    <property type="molecule type" value="Genomic_DNA"/>
</dbReference>
<dbReference type="Proteomes" id="UP000829196">
    <property type="component" value="Unassembled WGS sequence"/>
</dbReference>
<dbReference type="AlphaFoldDB" id="A0A8T3B093"/>
<feature type="compositionally biased region" description="Basic and acidic residues" evidence="1">
    <location>
        <begin position="63"/>
        <end position="77"/>
    </location>
</feature>
<evidence type="ECO:0000256" key="1">
    <source>
        <dbReference type="SAM" id="MobiDB-lite"/>
    </source>
</evidence>
<comment type="caution">
    <text evidence="2">The sequence shown here is derived from an EMBL/GenBank/DDBJ whole genome shotgun (WGS) entry which is preliminary data.</text>
</comment>
<reference evidence="2" key="1">
    <citation type="journal article" date="2022" name="Front. Genet.">
        <title>Chromosome-Scale Assembly of the Dendrobium nobile Genome Provides Insights Into the Molecular Mechanism of the Biosynthesis of the Medicinal Active Ingredient of Dendrobium.</title>
        <authorList>
            <person name="Xu Q."/>
            <person name="Niu S.-C."/>
            <person name="Li K.-L."/>
            <person name="Zheng P.-J."/>
            <person name="Zhang X.-J."/>
            <person name="Jia Y."/>
            <person name="Liu Y."/>
            <person name="Niu Y.-X."/>
            <person name="Yu L.-H."/>
            <person name="Chen D.-F."/>
            <person name="Zhang G.-Q."/>
        </authorList>
    </citation>
    <scope>NUCLEOTIDE SEQUENCE</scope>
    <source>
        <tissue evidence="2">Leaf</tissue>
    </source>
</reference>
<evidence type="ECO:0000313" key="2">
    <source>
        <dbReference type="EMBL" id="KAI0501598.1"/>
    </source>
</evidence>
<proteinExistence type="predicted"/>
<gene>
    <name evidence="2" type="ORF">KFK09_016543</name>
</gene>
<accession>A0A8T3B093</accession>
<keyword evidence="3" id="KW-1185">Reference proteome</keyword>
<name>A0A8T3B093_DENNO</name>
<feature type="compositionally biased region" description="Low complexity" evidence="1">
    <location>
        <begin position="34"/>
        <end position="45"/>
    </location>
</feature>
<sequence>MDYSRLESLDGISREFHIGESLDGISREFHIGESSGCQAPSASSSMATSGNASLCPASSKAPLHKDRPGIGEAGDKYWPRGQEIIDDLYKTTRKAQVASGLYRGGNDKGATSCFH</sequence>